<accession>A0A1R3HFH9</accession>
<comment type="caution">
    <text evidence="1">The sequence shown here is derived from an EMBL/GenBank/DDBJ whole genome shotgun (WGS) entry which is preliminary data.</text>
</comment>
<organism evidence="1 2">
    <name type="scientific">Corchorus olitorius</name>
    <dbReference type="NCBI Taxonomy" id="93759"/>
    <lineage>
        <taxon>Eukaryota</taxon>
        <taxon>Viridiplantae</taxon>
        <taxon>Streptophyta</taxon>
        <taxon>Embryophyta</taxon>
        <taxon>Tracheophyta</taxon>
        <taxon>Spermatophyta</taxon>
        <taxon>Magnoliopsida</taxon>
        <taxon>eudicotyledons</taxon>
        <taxon>Gunneridae</taxon>
        <taxon>Pentapetalae</taxon>
        <taxon>rosids</taxon>
        <taxon>malvids</taxon>
        <taxon>Malvales</taxon>
        <taxon>Malvaceae</taxon>
        <taxon>Grewioideae</taxon>
        <taxon>Apeibeae</taxon>
        <taxon>Corchorus</taxon>
    </lineage>
</organism>
<evidence type="ECO:0000313" key="1">
    <source>
        <dbReference type="EMBL" id="OMO69018.1"/>
    </source>
</evidence>
<dbReference type="AlphaFoldDB" id="A0A1R3HFH9"/>
<sequence length="48" mass="5335">MRGSKAQHVDFLTALKCLYADILPLVPKLLGVCSMHWSTAKFPLVYAT</sequence>
<reference evidence="2" key="1">
    <citation type="submission" date="2013-09" db="EMBL/GenBank/DDBJ databases">
        <title>Corchorus olitorius genome sequencing.</title>
        <authorList>
            <person name="Alam M."/>
            <person name="Haque M.S."/>
            <person name="Islam M.S."/>
            <person name="Emdad E.M."/>
            <person name="Islam M.M."/>
            <person name="Ahmed B."/>
            <person name="Halim A."/>
            <person name="Hossen Q.M.M."/>
            <person name="Hossain M.Z."/>
            <person name="Ahmed R."/>
            <person name="Khan M.M."/>
            <person name="Islam R."/>
            <person name="Rashid M.M."/>
            <person name="Khan S.A."/>
            <person name="Rahman M.S."/>
            <person name="Alam M."/>
            <person name="Yahiya A.S."/>
            <person name="Khan M.S."/>
            <person name="Azam M.S."/>
            <person name="Haque T."/>
            <person name="Lashkar M.Z.H."/>
            <person name="Akhand A.I."/>
            <person name="Morshed G."/>
            <person name="Roy S."/>
            <person name="Uddin K.S."/>
            <person name="Rabeya T."/>
            <person name="Hossain A.S."/>
            <person name="Chowdhury A."/>
            <person name="Snigdha A.R."/>
            <person name="Mortoza M.S."/>
            <person name="Matin S.A."/>
            <person name="Hoque S.M.E."/>
            <person name="Islam M.K."/>
            <person name="Roy D.K."/>
            <person name="Haider R."/>
            <person name="Moosa M.M."/>
            <person name="Elias S.M."/>
            <person name="Hasan A.M."/>
            <person name="Jahan S."/>
            <person name="Shafiuddin M."/>
            <person name="Mahmood N."/>
            <person name="Shommy N.S."/>
        </authorList>
    </citation>
    <scope>NUCLEOTIDE SEQUENCE [LARGE SCALE GENOMIC DNA]</scope>
    <source>
        <strain evidence="2">cv. O-4</strain>
    </source>
</reference>
<name>A0A1R3HFH9_9ROSI</name>
<dbReference type="EMBL" id="AWUE01020308">
    <property type="protein sequence ID" value="OMO69018.1"/>
    <property type="molecule type" value="Genomic_DNA"/>
</dbReference>
<dbReference type="Proteomes" id="UP000187203">
    <property type="component" value="Unassembled WGS sequence"/>
</dbReference>
<protein>
    <submittedName>
        <fullName evidence="1">Uncharacterized protein</fullName>
    </submittedName>
</protein>
<gene>
    <name evidence="1" type="ORF">COLO4_29312</name>
</gene>
<evidence type="ECO:0000313" key="2">
    <source>
        <dbReference type="Proteomes" id="UP000187203"/>
    </source>
</evidence>
<keyword evidence="2" id="KW-1185">Reference proteome</keyword>
<proteinExistence type="predicted"/>